<name>A0A3E4Z7C4_9BACT</name>
<accession>A0A3E4Z7C4</accession>
<gene>
    <name evidence="1" type="ORF">DXB87_10805</name>
</gene>
<dbReference type="AlphaFoldDB" id="A0A3E4Z7C4"/>
<evidence type="ECO:0000313" key="1">
    <source>
        <dbReference type="EMBL" id="RGM90382.1"/>
    </source>
</evidence>
<dbReference type="EMBL" id="QSTW01000013">
    <property type="protein sequence ID" value="RGM90382.1"/>
    <property type="molecule type" value="Genomic_DNA"/>
</dbReference>
<protein>
    <submittedName>
        <fullName evidence="1">Uncharacterized protein</fullName>
    </submittedName>
</protein>
<evidence type="ECO:0000313" key="2">
    <source>
        <dbReference type="Proteomes" id="UP000260814"/>
    </source>
</evidence>
<comment type="caution">
    <text evidence="1">The sequence shown here is derived from an EMBL/GenBank/DDBJ whole genome shotgun (WGS) entry which is preliminary data.</text>
</comment>
<proteinExistence type="predicted"/>
<reference evidence="1 2" key="1">
    <citation type="submission" date="2018-08" db="EMBL/GenBank/DDBJ databases">
        <title>A genome reference for cultivated species of the human gut microbiota.</title>
        <authorList>
            <person name="Zou Y."/>
            <person name="Xue W."/>
            <person name="Luo G."/>
        </authorList>
    </citation>
    <scope>NUCLEOTIDE SEQUENCE [LARGE SCALE GENOMIC DNA]</scope>
    <source>
        <strain evidence="1 2">OM06-2</strain>
    </source>
</reference>
<organism evidence="1 2">
    <name type="scientific">Phocaeicola plebeius</name>
    <dbReference type="NCBI Taxonomy" id="310297"/>
    <lineage>
        <taxon>Bacteria</taxon>
        <taxon>Pseudomonadati</taxon>
        <taxon>Bacteroidota</taxon>
        <taxon>Bacteroidia</taxon>
        <taxon>Bacteroidales</taxon>
        <taxon>Bacteroidaceae</taxon>
        <taxon>Phocaeicola</taxon>
    </lineage>
</organism>
<dbReference type="Proteomes" id="UP000260814">
    <property type="component" value="Unassembled WGS sequence"/>
</dbReference>
<sequence>MGSVPDRQIYSADTKEYIPDYTLTPLVLFPRCNATDPDQYTKSGVVNASLTNMKWYEILGTKRTLIDSGDANYEITNEGDAKGQIKIKRNSSVTTPLALEFYAEYVDTRTNQVFPFRMSTVIPVSDATLPSPVLKLDSPSSVIWNPLRNPLTRTIKAFVFVGGSDIASDKQKCKFFWYRKLDTGALEAITDGNGDNDWEVDSIDHNTLTINQDYIGDEQTYVCKLAYAADGNLPGSPSDNAPVVSTTIRRRIPDVEADWKGVPSQLPGGTTKFTPEAFVMDGMGIIPNADEWLRFVWNVKSPYSQSYSRQAIGVKPTITFIPGMMLELEVQDRGPQAILIDDTDGTVLQDADGNVLFDRINN</sequence>